<feature type="region of interest" description="Disordered" evidence="1">
    <location>
        <begin position="1"/>
        <end position="165"/>
    </location>
</feature>
<gene>
    <name evidence="2" type="ORF">B0A55_01928</name>
</gene>
<sequence>MASNEASIRRSSRNGAPETQESQQVKAGRAESATPRPGAPRSKSKALRRQGMVGGEGSIDRRHVRPHKTPKPTQEIGRHAATTRHQSDSRAHDEPFECDLKGVPETDRDSHTPERNAPTAVEYGDKKGGEHAKHEQAGHKLTTSQQQQEASSILSASTVASKRSVNDSAEANDELLSWRDFGHYVDGASSFNEATAPGAAVAGPFLSDPHELAKQLDIHEYRHGHFLDAGPYDFFNPHDPADIDLTITADRTSPVNGV</sequence>
<name>A0A4U0Y302_9PEZI</name>
<comment type="caution">
    <text evidence="2">The sequence shown here is derived from an EMBL/GenBank/DDBJ whole genome shotgun (WGS) entry which is preliminary data.</text>
</comment>
<feature type="compositionally biased region" description="Basic and acidic residues" evidence="1">
    <location>
        <begin position="85"/>
        <end position="114"/>
    </location>
</feature>
<evidence type="ECO:0000256" key="1">
    <source>
        <dbReference type="SAM" id="MobiDB-lite"/>
    </source>
</evidence>
<organism evidence="2 3">
    <name type="scientific">Friedmanniomyces simplex</name>
    <dbReference type="NCBI Taxonomy" id="329884"/>
    <lineage>
        <taxon>Eukaryota</taxon>
        <taxon>Fungi</taxon>
        <taxon>Dikarya</taxon>
        <taxon>Ascomycota</taxon>
        <taxon>Pezizomycotina</taxon>
        <taxon>Dothideomycetes</taxon>
        <taxon>Dothideomycetidae</taxon>
        <taxon>Mycosphaerellales</taxon>
        <taxon>Teratosphaeriaceae</taxon>
        <taxon>Friedmanniomyces</taxon>
    </lineage>
</organism>
<evidence type="ECO:0000313" key="3">
    <source>
        <dbReference type="Proteomes" id="UP000309340"/>
    </source>
</evidence>
<keyword evidence="3" id="KW-1185">Reference proteome</keyword>
<dbReference type="EMBL" id="NAJQ01000043">
    <property type="protein sequence ID" value="TKA81935.1"/>
    <property type="molecule type" value="Genomic_DNA"/>
</dbReference>
<feature type="compositionally biased region" description="Polar residues" evidence="1">
    <location>
        <begin position="13"/>
        <end position="25"/>
    </location>
</feature>
<proteinExistence type="predicted"/>
<dbReference type="AlphaFoldDB" id="A0A4U0Y302"/>
<reference evidence="2 3" key="1">
    <citation type="submission" date="2017-03" db="EMBL/GenBank/DDBJ databases">
        <title>Genomes of endolithic fungi from Antarctica.</title>
        <authorList>
            <person name="Coleine C."/>
            <person name="Masonjones S."/>
            <person name="Stajich J.E."/>
        </authorList>
    </citation>
    <scope>NUCLEOTIDE SEQUENCE [LARGE SCALE GENOMIC DNA]</scope>
    <source>
        <strain evidence="2 3">CCFEE 5184</strain>
    </source>
</reference>
<accession>A0A4U0Y302</accession>
<protein>
    <submittedName>
        <fullName evidence="2">Uncharacterized protein</fullName>
    </submittedName>
</protein>
<feature type="compositionally biased region" description="Polar residues" evidence="1">
    <location>
        <begin position="141"/>
        <end position="165"/>
    </location>
</feature>
<feature type="compositionally biased region" description="Basic and acidic residues" evidence="1">
    <location>
        <begin position="123"/>
        <end position="138"/>
    </location>
</feature>
<dbReference type="Proteomes" id="UP000309340">
    <property type="component" value="Unassembled WGS sequence"/>
</dbReference>
<evidence type="ECO:0000313" key="2">
    <source>
        <dbReference type="EMBL" id="TKA81935.1"/>
    </source>
</evidence>